<dbReference type="Proteomes" id="UP001066276">
    <property type="component" value="Chromosome 1_2"/>
</dbReference>
<dbReference type="AlphaFoldDB" id="A0AAV7WC49"/>
<comment type="caution">
    <text evidence="2">The sequence shown here is derived from an EMBL/GenBank/DDBJ whole genome shotgun (WGS) entry which is preliminary data.</text>
</comment>
<dbReference type="EMBL" id="JANPWB010000002">
    <property type="protein sequence ID" value="KAJ1209634.1"/>
    <property type="molecule type" value="Genomic_DNA"/>
</dbReference>
<organism evidence="2 3">
    <name type="scientific">Pleurodeles waltl</name>
    <name type="common">Iberian ribbed newt</name>
    <dbReference type="NCBI Taxonomy" id="8319"/>
    <lineage>
        <taxon>Eukaryota</taxon>
        <taxon>Metazoa</taxon>
        <taxon>Chordata</taxon>
        <taxon>Craniata</taxon>
        <taxon>Vertebrata</taxon>
        <taxon>Euteleostomi</taxon>
        <taxon>Amphibia</taxon>
        <taxon>Batrachia</taxon>
        <taxon>Caudata</taxon>
        <taxon>Salamandroidea</taxon>
        <taxon>Salamandridae</taxon>
        <taxon>Pleurodelinae</taxon>
        <taxon>Pleurodeles</taxon>
    </lineage>
</organism>
<protein>
    <submittedName>
        <fullName evidence="2">Uncharacterized protein</fullName>
    </submittedName>
</protein>
<reference evidence="2" key="1">
    <citation type="journal article" date="2022" name="bioRxiv">
        <title>Sequencing and chromosome-scale assembly of the giantPleurodeles waltlgenome.</title>
        <authorList>
            <person name="Brown T."/>
            <person name="Elewa A."/>
            <person name="Iarovenko S."/>
            <person name="Subramanian E."/>
            <person name="Araus A.J."/>
            <person name="Petzold A."/>
            <person name="Susuki M."/>
            <person name="Suzuki K.-i.T."/>
            <person name="Hayashi T."/>
            <person name="Toyoda A."/>
            <person name="Oliveira C."/>
            <person name="Osipova E."/>
            <person name="Leigh N.D."/>
            <person name="Simon A."/>
            <person name="Yun M.H."/>
        </authorList>
    </citation>
    <scope>NUCLEOTIDE SEQUENCE</scope>
    <source>
        <strain evidence="2">20211129_DDA</strain>
        <tissue evidence="2">Liver</tissue>
    </source>
</reference>
<sequence>MQIIRRRVHRPLEDPARVRPIQKCHRGIIEIIALLRPNILTKQEERGRCVGQEGGCQKNAGERSEKNKHQTLEEELNDRKATERKMAAGKTGEETSESHTPIEEKKDGSGRLHFLNPTTCHVPGGSSTFWPHRHIEMGRGKEEKGKEEAGRKYNINLSAKQGEYL</sequence>
<feature type="region of interest" description="Disordered" evidence="1">
    <location>
        <begin position="49"/>
        <end position="110"/>
    </location>
</feature>
<accession>A0AAV7WC49</accession>
<proteinExistence type="predicted"/>
<keyword evidence="3" id="KW-1185">Reference proteome</keyword>
<evidence type="ECO:0000313" key="2">
    <source>
        <dbReference type="EMBL" id="KAJ1209634.1"/>
    </source>
</evidence>
<feature type="compositionally biased region" description="Basic and acidic residues" evidence="1">
    <location>
        <begin position="60"/>
        <end position="110"/>
    </location>
</feature>
<name>A0AAV7WC49_PLEWA</name>
<evidence type="ECO:0000256" key="1">
    <source>
        <dbReference type="SAM" id="MobiDB-lite"/>
    </source>
</evidence>
<evidence type="ECO:0000313" key="3">
    <source>
        <dbReference type="Proteomes" id="UP001066276"/>
    </source>
</evidence>
<gene>
    <name evidence="2" type="ORF">NDU88_005008</name>
</gene>